<gene>
    <name evidence="2" type="ORF">GCM10009682_54010</name>
</gene>
<dbReference type="Proteomes" id="UP001500218">
    <property type="component" value="Unassembled WGS sequence"/>
</dbReference>
<dbReference type="RefSeq" id="WP_344138370.1">
    <property type="nucleotide sequence ID" value="NZ_BAAALT010000246.1"/>
</dbReference>
<comment type="caution">
    <text evidence="2">The sequence shown here is derived from an EMBL/GenBank/DDBJ whole genome shotgun (WGS) entry which is preliminary data.</text>
</comment>
<dbReference type="EMBL" id="BAAALT010000246">
    <property type="protein sequence ID" value="GAA1828051.1"/>
    <property type="molecule type" value="Genomic_DNA"/>
</dbReference>
<evidence type="ECO:0000256" key="1">
    <source>
        <dbReference type="SAM" id="MobiDB-lite"/>
    </source>
</evidence>
<sequence>MTRVTVHTSVSLGVVVLVAATEQKAGTADGFTFMPADTAVDLANFATLVVPILQRRGLFQTLRGRPGLAAAGRRWSDGMTKARPSRPGLCHAGSGQAATRRAGRCS</sequence>
<organism evidence="2 3">
    <name type="scientific">Luedemannella flava</name>
    <dbReference type="NCBI Taxonomy" id="349316"/>
    <lineage>
        <taxon>Bacteria</taxon>
        <taxon>Bacillati</taxon>
        <taxon>Actinomycetota</taxon>
        <taxon>Actinomycetes</taxon>
        <taxon>Micromonosporales</taxon>
        <taxon>Micromonosporaceae</taxon>
        <taxon>Luedemannella</taxon>
    </lineage>
</organism>
<protein>
    <submittedName>
        <fullName evidence="2">Uncharacterized protein</fullName>
    </submittedName>
</protein>
<evidence type="ECO:0000313" key="2">
    <source>
        <dbReference type="EMBL" id="GAA1828051.1"/>
    </source>
</evidence>
<accession>A0ABN2MJ97</accession>
<feature type="region of interest" description="Disordered" evidence="1">
    <location>
        <begin position="73"/>
        <end position="106"/>
    </location>
</feature>
<name>A0ABN2MJ97_9ACTN</name>
<dbReference type="InterPro" id="IPR036661">
    <property type="entry name" value="Luciferase-like_sf"/>
</dbReference>
<keyword evidence="3" id="KW-1185">Reference proteome</keyword>
<reference evidence="2 3" key="1">
    <citation type="journal article" date="2019" name="Int. J. Syst. Evol. Microbiol.">
        <title>The Global Catalogue of Microorganisms (GCM) 10K type strain sequencing project: providing services to taxonomists for standard genome sequencing and annotation.</title>
        <authorList>
            <consortium name="The Broad Institute Genomics Platform"/>
            <consortium name="The Broad Institute Genome Sequencing Center for Infectious Disease"/>
            <person name="Wu L."/>
            <person name="Ma J."/>
        </authorList>
    </citation>
    <scope>NUCLEOTIDE SEQUENCE [LARGE SCALE GENOMIC DNA]</scope>
    <source>
        <strain evidence="2 3">JCM 13250</strain>
    </source>
</reference>
<evidence type="ECO:0000313" key="3">
    <source>
        <dbReference type="Proteomes" id="UP001500218"/>
    </source>
</evidence>
<dbReference type="Gene3D" id="3.20.20.30">
    <property type="entry name" value="Luciferase-like domain"/>
    <property type="match status" value="1"/>
</dbReference>
<proteinExistence type="predicted"/>